<organism evidence="2 3">
    <name type="scientific">Mycobacteroides franklinii</name>
    <dbReference type="NCBI Taxonomy" id="948102"/>
    <lineage>
        <taxon>Bacteria</taxon>
        <taxon>Bacillati</taxon>
        <taxon>Actinomycetota</taxon>
        <taxon>Actinomycetes</taxon>
        <taxon>Mycobacteriales</taxon>
        <taxon>Mycobacteriaceae</taxon>
        <taxon>Mycobacteroides</taxon>
    </lineage>
</organism>
<reference evidence="2 3" key="1">
    <citation type="journal article" date="2019" name="Sci. Rep.">
        <title>Extended insight into the Mycobacterium chelonae-abscessus complex through whole genome sequencing of Mycobacterium salmoniphilum outbreak and Mycobacterium salmoniphilum-like strains.</title>
        <authorList>
            <person name="Behra P.R.K."/>
            <person name="Das S."/>
            <person name="Pettersson B.M.F."/>
            <person name="Shirreff L."/>
            <person name="DuCote T."/>
            <person name="Jacobsson K.G."/>
            <person name="Ennis D.G."/>
            <person name="Kirsebom L.A."/>
        </authorList>
    </citation>
    <scope>NUCLEOTIDE SEQUENCE [LARGE SCALE GENOMIC DNA]</scope>
    <source>
        <strain evidence="2 3">DSM 45524</strain>
    </source>
</reference>
<proteinExistence type="predicted"/>
<name>A0A4R5PB69_9MYCO</name>
<dbReference type="SUPFAM" id="SSF69318">
    <property type="entry name" value="Integrin alpha N-terminal domain"/>
    <property type="match status" value="1"/>
</dbReference>
<dbReference type="InterPro" id="IPR028994">
    <property type="entry name" value="Integrin_alpha_N"/>
</dbReference>
<dbReference type="EMBL" id="RXLR01000014">
    <property type="protein sequence ID" value="TDH21861.1"/>
    <property type="molecule type" value="Genomic_DNA"/>
</dbReference>
<feature type="chain" id="PRO_5020916135" description="VCBS repeat-containing protein" evidence="1">
    <location>
        <begin position="42"/>
        <end position="179"/>
    </location>
</feature>
<protein>
    <recommendedName>
        <fullName evidence="4">VCBS repeat-containing protein</fullName>
    </recommendedName>
</protein>
<evidence type="ECO:0000256" key="1">
    <source>
        <dbReference type="SAM" id="SignalP"/>
    </source>
</evidence>
<dbReference type="Proteomes" id="UP000295627">
    <property type="component" value="Unassembled WGS sequence"/>
</dbReference>
<gene>
    <name evidence="2" type="ORF">EJ571_07745</name>
</gene>
<keyword evidence="1" id="KW-0732">Signal</keyword>
<dbReference type="AlphaFoldDB" id="A0A4R5PB69"/>
<feature type="signal peptide" evidence="1">
    <location>
        <begin position="1"/>
        <end position="41"/>
    </location>
</feature>
<evidence type="ECO:0000313" key="3">
    <source>
        <dbReference type="Proteomes" id="UP000295627"/>
    </source>
</evidence>
<accession>A0A4R5PB69</accession>
<evidence type="ECO:0000313" key="2">
    <source>
        <dbReference type="EMBL" id="TDH21861.1"/>
    </source>
</evidence>
<comment type="caution">
    <text evidence="2">The sequence shown here is derived from an EMBL/GenBank/DDBJ whole genome shotgun (WGS) entry which is preliminary data.</text>
</comment>
<evidence type="ECO:0008006" key="4">
    <source>
        <dbReference type="Google" id="ProtNLM"/>
    </source>
</evidence>
<sequence length="179" mass="18882">MDTPMQVSQGRREITKARLRSTGVAALAALALVALPGVASADPDVLQSTDQLGLRFEKTSTPQPEGATTTITVRTADGKVVQTISEPFKGWLGNADVELLDIDQDGRDDLLVQVDARVKDGKWAVWHGVGSNPKLSRVGVVDGHPESAGPGLIRTQTEQGTFFYTIKGNALATAPAPPA</sequence>